<name>A0A1D6GN03_MAIZE</name>
<protein>
    <submittedName>
        <fullName evidence="2">Cytochrome P450 84A1</fullName>
    </submittedName>
</protein>
<gene>
    <name evidence="2" type="ORF">ZEAMMB73_Zm00001d013862</name>
</gene>
<dbReference type="EMBL" id="CM000781">
    <property type="protein sequence ID" value="AQK64645.1"/>
    <property type="molecule type" value="Genomic_DNA"/>
</dbReference>
<feature type="compositionally biased region" description="Basic and acidic residues" evidence="1">
    <location>
        <begin position="1"/>
        <end position="15"/>
    </location>
</feature>
<feature type="region of interest" description="Disordered" evidence="1">
    <location>
        <begin position="1"/>
        <end position="115"/>
    </location>
</feature>
<accession>A0A1D6GN03</accession>
<proteinExistence type="predicted"/>
<sequence>VWTPHAGRDVRRDGDGGVGDRVGHGGDDAQPRRPAPGAAGARRRRGPRPQRERVGPGQAPLPQVRHQGDAPAAPAHPAAPPRDRRRLRRGRVLRAQGLPRHGQRLGHRPPPRLVEGRRRVPPVAVRGARGGGRGARLQGRVLRVPAVRVGPPVLPRDGARPVRAGARRRPARARLQLVAARRNEALGDGHGRHLRPYRAARHAALRRAYAPAQLPLVLTPCTWRAGTAITHASLGWGRRGGS</sequence>
<feature type="compositionally biased region" description="Basic residues" evidence="1">
    <location>
        <begin position="101"/>
        <end position="110"/>
    </location>
</feature>
<reference evidence="2" key="1">
    <citation type="submission" date="2015-12" db="EMBL/GenBank/DDBJ databases">
        <title>Update maize B73 reference genome by single molecule sequencing technologies.</title>
        <authorList>
            <consortium name="Maize Genome Sequencing Project"/>
            <person name="Ware D."/>
        </authorList>
    </citation>
    <scope>NUCLEOTIDE SEQUENCE</scope>
    <source>
        <tissue evidence="2">Seedling</tissue>
    </source>
</reference>
<organism evidence="2">
    <name type="scientific">Zea mays</name>
    <name type="common">Maize</name>
    <dbReference type="NCBI Taxonomy" id="4577"/>
    <lineage>
        <taxon>Eukaryota</taxon>
        <taxon>Viridiplantae</taxon>
        <taxon>Streptophyta</taxon>
        <taxon>Embryophyta</taxon>
        <taxon>Tracheophyta</taxon>
        <taxon>Spermatophyta</taxon>
        <taxon>Magnoliopsida</taxon>
        <taxon>Liliopsida</taxon>
        <taxon>Poales</taxon>
        <taxon>Poaceae</taxon>
        <taxon>PACMAD clade</taxon>
        <taxon>Panicoideae</taxon>
        <taxon>Andropogonodae</taxon>
        <taxon>Andropogoneae</taxon>
        <taxon>Tripsacinae</taxon>
        <taxon>Zea</taxon>
    </lineage>
</organism>
<feature type="compositionally biased region" description="Basic residues" evidence="1">
    <location>
        <begin position="83"/>
        <end position="92"/>
    </location>
</feature>
<feature type="non-terminal residue" evidence="2">
    <location>
        <position position="1"/>
    </location>
</feature>
<evidence type="ECO:0000313" key="2">
    <source>
        <dbReference type="EMBL" id="AQK64645.1"/>
    </source>
</evidence>
<dbReference type="AlphaFoldDB" id="A0A1D6GN03"/>
<evidence type="ECO:0000256" key="1">
    <source>
        <dbReference type="SAM" id="MobiDB-lite"/>
    </source>
</evidence>
<feature type="compositionally biased region" description="Basic and acidic residues" evidence="1">
    <location>
        <begin position="21"/>
        <end position="31"/>
    </location>
</feature>